<dbReference type="InterPro" id="IPR016162">
    <property type="entry name" value="Ald_DH_N"/>
</dbReference>
<dbReference type="EMBL" id="UINC01164008">
    <property type="protein sequence ID" value="SVD64625.1"/>
    <property type="molecule type" value="Genomic_DNA"/>
</dbReference>
<evidence type="ECO:0000256" key="2">
    <source>
        <dbReference type="ARBA" id="ARBA00023002"/>
    </source>
</evidence>
<dbReference type="SUPFAM" id="SSF53720">
    <property type="entry name" value="ALDH-like"/>
    <property type="match status" value="1"/>
</dbReference>
<evidence type="ECO:0000259" key="3">
    <source>
        <dbReference type="Pfam" id="PF00171"/>
    </source>
</evidence>
<dbReference type="InterPro" id="IPR015590">
    <property type="entry name" value="Aldehyde_DH_dom"/>
</dbReference>
<comment type="similarity">
    <text evidence="1">Belongs to the aldehyde dehydrogenase family.</text>
</comment>
<organism evidence="4">
    <name type="scientific">marine metagenome</name>
    <dbReference type="NCBI Taxonomy" id="408172"/>
    <lineage>
        <taxon>unclassified sequences</taxon>
        <taxon>metagenomes</taxon>
        <taxon>ecological metagenomes</taxon>
    </lineage>
</organism>
<dbReference type="InterPro" id="IPR016161">
    <property type="entry name" value="Ald_DH/histidinol_DH"/>
</dbReference>
<protein>
    <recommendedName>
        <fullName evidence="3">Aldehyde dehydrogenase domain-containing protein</fullName>
    </recommendedName>
</protein>
<feature type="non-terminal residue" evidence="4">
    <location>
        <position position="222"/>
    </location>
</feature>
<accession>A0A382X208</accession>
<feature type="non-terminal residue" evidence="4">
    <location>
        <position position="1"/>
    </location>
</feature>
<sequence length="222" mass="24191">VLEFGTIAGGCQELADDWLEVRSPWSGDVVGRVVSASPGRVENILQQTHATRTELSRRQRADVLEGMARIVEARRDEVSRMITDESGLCLQDTSYEAGRVVDVLKFAAAKALDDDSEVFPCDITPHGQPRRIYTTRHPLRLVSAITPFNHPMNQVAHKVAPAIATNTPVVLKPSERTPLSAYWLAQVALDAGLPADALNVVNGPIPDVADLLVTHDLVDMVT</sequence>
<gene>
    <name evidence="4" type="ORF">METZ01_LOCUS417479</name>
</gene>
<dbReference type="InterPro" id="IPR051020">
    <property type="entry name" value="ALDH-related_metabolic_enz"/>
</dbReference>
<dbReference type="Gene3D" id="3.40.605.10">
    <property type="entry name" value="Aldehyde Dehydrogenase, Chain A, domain 1"/>
    <property type="match status" value="1"/>
</dbReference>
<dbReference type="AlphaFoldDB" id="A0A382X208"/>
<keyword evidence="2" id="KW-0560">Oxidoreductase</keyword>
<evidence type="ECO:0000313" key="4">
    <source>
        <dbReference type="EMBL" id="SVD64625.1"/>
    </source>
</evidence>
<feature type="domain" description="Aldehyde dehydrogenase" evidence="3">
    <location>
        <begin position="19"/>
        <end position="222"/>
    </location>
</feature>
<reference evidence="4" key="1">
    <citation type="submission" date="2018-05" db="EMBL/GenBank/DDBJ databases">
        <authorList>
            <person name="Lanie J.A."/>
            <person name="Ng W.-L."/>
            <person name="Kazmierczak K.M."/>
            <person name="Andrzejewski T.M."/>
            <person name="Davidsen T.M."/>
            <person name="Wayne K.J."/>
            <person name="Tettelin H."/>
            <person name="Glass J.I."/>
            <person name="Rusch D."/>
            <person name="Podicherti R."/>
            <person name="Tsui H.-C.T."/>
            <person name="Winkler M.E."/>
        </authorList>
    </citation>
    <scope>NUCLEOTIDE SEQUENCE</scope>
</reference>
<dbReference type="PANTHER" id="PTHR42991:SF1">
    <property type="entry name" value="ALDEHYDE DEHYDROGENASE"/>
    <property type="match status" value="1"/>
</dbReference>
<name>A0A382X208_9ZZZZ</name>
<dbReference type="PANTHER" id="PTHR42991">
    <property type="entry name" value="ALDEHYDE DEHYDROGENASE"/>
    <property type="match status" value="1"/>
</dbReference>
<evidence type="ECO:0000256" key="1">
    <source>
        <dbReference type="ARBA" id="ARBA00009986"/>
    </source>
</evidence>
<proteinExistence type="inferred from homology"/>
<dbReference type="Pfam" id="PF00171">
    <property type="entry name" value="Aldedh"/>
    <property type="match status" value="1"/>
</dbReference>
<dbReference type="GO" id="GO:0008911">
    <property type="term" value="F:lactaldehyde dehydrogenase (NAD+) activity"/>
    <property type="evidence" value="ECO:0007669"/>
    <property type="project" value="TreeGrafter"/>
</dbReference>